<name>A0ABQ4WYB7_9ASTR</name>
<protein>
    <submittedName>
        <fullName evidence="1">Uncharacterized protein</fullName>
    </submittedName>
</protein>
<accession>A0ABQ4WYB7</accession>
<comment type="caution">
    <text evidence="1">The sequence shown here is derived from an EMBL/GenBank/DDBJ whole genome shotgun (WGS) entry which is preliminary data.</text>
</comment>
<reference evidence="1" key="1">
    <citation type="journal article" date="2022" name="Int. J. Mol. Sci.">
        <title>Draft Genome of Tanacetum Coccineum: Genomic Comparison of Closely Related Tanacetum-Family Plants.</title>
        <authorList>
            <person name="Yamashiro T."/>
            <person name="Shiraishi A."/>
            <person name="Nakayama K."/>
            <person name="Satake H."/>
        </authorList>
    </citation>
    <scope>NUCLEOTIDE SEQUENCE</scope>
</reference>
<sequence>MLDELGLGNDVLLFSHFKILGESFDEGLVPLIGDEYVLTLLKYVPKFIEIKVYVEVDVSLVKQYIRKVMSGKGKGVVIEEIVEDDVLDEQHMREGKGKGVVIEEIMEDDGLAEDTNVYTPLVPSSTDALDFHDLLRNIDFEFGIECDKMMEKVSQDNVIAEEVEDDDDSMSDMEGDYLENFSGGESDLHRFFEDDDVNDDKNINGMEGDWILDPYHDVDDGEEHIQDLFYELEQAYKDVVEKVIDPVIYEEVGDEDVVEQRLGKEKSLRVWVSKLRMNLWGKMNWFTMWLLVLRKNLIERSDSRLVITESIRKRKRSNQDEIFCGFTPIGSQRKGRRLNEEEVGGKDIFDDVP</sequence>
<proteinExistence type="predicted"/>
<dbReference type="Proteomes" id="UP001151760">
    <property type="component" value="Unassembled WGS sequence"/>
</dbReference>
<dbReference type="EMBL" id="BQNB010009033">
    <property type="protein sequence ID" value="GJS57803.1"/>
    <property type="molecule type" value="Genomic_DNA"/>
</dbReference>
<gene>
    <name evidence="1" type="ORF">Tco_0652587</name>
</gene>
<keyword evidence="2" id="KW-1185">Reference proteome</keyword>
<reference evidence="1" key="2">
    <citation type="submission" date="2022-01" db="EMBL/GenBank/DDBJ databases">
        <authorList>
            <person name="Yamashiro T."/>
            <person name="Shiraishi A."/>
            <person name="Satake H."/>
            <person name="Nakayama K."/>
        </authorList>
    </citation>
    <scope>NUCLEOTIDE SEQUENCE</scope>
</reference>
<evidence type="ECO:0000313" key="2">
    <source>
        <dbReference type="Proteomes" id="UP001151760"/>
    </source>
</evidence>
<evidence type="ECO:0000313" key="1">
    <source>
        <dbReference type="EMBL" id="GJS57803.1"/>
    </source>
</evidence>
<organism evidence="1 2">
    <name type="scientific">Tanacetum coccineum</name>
    <dbReference type="NCBI Taxonomy" id="301880"/>
    <lineage>
        <taxon>Eukaryota</taxon>
        <taxon>Viridiplantae</taxon>
        <taxon>Streptophyta</taxon>
        <taxon>Embryophyta</taxon>
        <taxon>Tracheophyta</taxon>
        <taxon>Spermatophyta</taxon>
        <taxon>Magnoliopsida</taxon>
        <taxon>eudicotyledons</taxon>
        <taxon>Gunneridae</taxon>
        <taxon>Pentapetalae</taxon>
        <taxon>asterids</taxon>
        <taxon>campanulids</taxon>
        <taxon>Asterales</taxon>
        <taxon>Asteraceae</taxon>
        <taxon>Asteroideae</taxon>
        <taxon>Anthemideae</taxon>
        <taxon>Anthemidinae</taxon>
        <taxon>Tanacetum</taxon>
    </lineage>
</organism>